<evidence type="ECO:0008006" key="3">
    <source>
        <dbReference type="Google" id="ProtNLM"/>
    </source>
</evidence>
<feature type="transmembrane region" description="Helical" evidence="1">
    <location>
        <begin position="6"/>
        <end position="25"/>
    </location>
</feature>
<evidence type="ECO:0000256" key="1">
    <source>
        <dbReference type="SAM" id="Phobius"/>
    </source>
</evidence>
<reference evidence="2" key="1">
    <citation type="journal article" date="2020" name="mSystems">
        <title>Genome- and Community-Level Interaction Insights into Carbon Utilization and Element Cycling Functions of Hydrothermarchaeota in Hydrothermal Sediment.</title>
        <authorList>
            <person name="Zhou Z."/>
            <person name="Liu Y."/>
            <person name="Xu W."/>
            <person name="Pan J."/>
            <person name="Luo Z.H."/>
            <person name="Li M."/>
        </authorList>
    </citation>
    <scope>NUCLEOTIDE SEQUENCE [LARGE SCALE GENOMIC DNA]</scope>
    <source>
        <strain evidence="2">HyVt-517</strain>
    </source>
</reference>
<keyword evidence="1" id="KW-1133">Transmembrane helix</keyword>
<keyword evidence="1" id="KW-0812">Transmembrane</keyword>
<dbReference type="Pfam" id="PF14345">
    <property type="entry name" value="GDYXXLXY"/>
    <property type="match status" value="1"/>
</dbReference>
<dbReference type="EMBL" id="DRNS01000077">
    <property type="protein sequence ID" value="HHH14275.1"/>
    <property type="molecule type" value="Genomic_DNA"/>
</dbReference>
<dbReference type="InterPro" id="IPR025833">
    <property type="entry name" value="GDYXXLXY"/>
</dbReference>
<protein>
    <recommendedName>
        <fullName evidence="3">GDYXXLXY domain-containing protein</fullName>
    </recommendedName>
</protein>
<dbReference type="Proteomes" id="UP000886106">
    <property type="component" value="Unassembled WGS sequence"/>
</dbReference>
<proteinExistence type="predicted"/>
<name>A0A7V5J1G4_UNCKA</name>
<keyword evidence="1" id="KW-0472">Membrane</keyword>
<organism evidence="2">
    <name type="scientific">candidate division WWE3 bacterium</name>
    <dbReference type="NCBI Taxonomy" id="2053526"/>
    <lineage>
        <taxon>Bacteria</taxon>
        <taxon>Katanobacteria</taxon>
    </lineage>
</organism>
<evidence type="ECO:0000313" key="2">
    <source>
        <dbReference type="EMBL" id="HHH14275.1"/>
    </source>
</evidence>
<sequence length="127" mass="14885">MQDKTLKFIIAVGIQVSILLFIILIKLSILSSGTPVYLSIEPVDPRHPFRGDYLVFRYKNLSKIPYYKYKDLKALGYDSYNAPYDFEYISNNKKDKVLKAGDKVYVVFSLRKQNPMFIVYYPNILRI</sequence>
<gene>
    <name evidence="2" type="ORF">ENJ78_01045</name>
</gene>
<comment type="caution">
    <text evidence="2">The sequence shown here is derived from an EMBL/GenBank/DDBJ whole genome shotgun (WGS) entry which is preliminary data.</text>
</comment>
<dbReference type="AlphaFoldDB" id="A0A7V5J1G4"/>
<accession>A0A7V5J1G4</accession>